<dbReference type="eggNOG" id="COG2073">
    <property type="taxonomic scope" value="Bacteria"/>
</dbReference>
<dbReference type="HOGENOM" id="CLU_087913_0_2_3"/>
<organism evidence="3 4">
    <name type="scientific">Phormidium nigroviride PCC 7112</name>
    <dbReference type="NCBI Taxonomy" id="179408"/>
    <lineage>
        <taxon>Bacteria</taxon>
        <taxon>Bacillati</taxon>
        <taxon>Cyanobacteriota</taxon>
        <taxon>Cyanophyceae</taxon>
        <taxon>Oscillatoriophycideae</taxon>
        <taxon>Oscillatoriales</taxon>
        <taxon>Oscillatoriaceae</taxon>
        <taxon>Phormidium</taxon>
    </lineage>
</organism>
<evidence type="ECO:0000313" key="4">
    <source>
        <dbReference type="Proteomes" id="UP000010478"/>
    </source>
</evidence>
<dbReference type="AlphaFoldDB" id="K9VGP0"/>
<dbReference type="SUPFAM" id="SSF159664">
    <property type="entry name" value="CobE/GbiG C-terminal domain-like"/>
    <property type="match status" value="1"/>
</dbReference>
<dbReference type="SUPFAM" id="SSF159672">
    <property type="entry name" value="CbiG N-terminal domain-like"/>
    <property type="match status" value="1"/>
</dbReference>
<dbReference type="PATRIC" id="fig|179408.3.peg.2356"/>
<evidence type="ECO:0000313" key="3">
    <source>
        <dbReference type="EMBL" id="AFZ06415.1"/>
    </source>
</evidence>
<dbReference type="EMBL" id="CP003614">
    <property type="protein sequence ID" value="AFZ06415.1"/>
    <property type="molecule type" value="Genomic_DNA"/>
</dbReference>
<name>K9VGP0_9CYAN</name>
<dbReference type="OrthoDB" id="9772960at2"/>
<dbReference type="STRING" id="179408.Osc7112_1936"/>
<dbReference type="InterPro" id="IPR038029">
    <property type="entry name" value="GbiG_N_sf"/>
</dbReference>
<dbReference type="Pfam" id="PF01890">
    <property type="entry name" value="CbiG_C"/>
    <property type="match status" value="1"/>
</dbReference>
<dbReference type="InterPro" id="IPR051810">
    <property type="entry name" value="Precorrin_MeTrfase"/>
</dbReference>
<proteinExistence type="predicted"/>
<dbReference type="Proteomes" id="UP000010478">
    <property type="component" value="Chromosome"/>
</dbReference>
<sequence length="276" mass="29906">MSDELTLDMLDIPSGWRRGEGDWTGVAAAIARGETVEVIQEVGSTLWQNSLPEKHSLYWEGENISTIKARIWISFTQRRFSPESALPKVQWHPRVLWIGIGCERGTGRELIETAIKQVCRAYHLAESAIAGIATIDTKAGEVGLLELCQARNWPLQTFAADILSSVEVPNPSNIALKEVGTPSVAEAAALCAIELISCTMLDNRQDACATILNNRQDACEAKSESACGVGILPAREKLLVPKQIFRSKNPPLSKGGVRAGSAVTVAVAVCPIEYLE</sequence>
<dbReference type="InterPro" id="IPR036518">
    <property type="entry name" value="CobE/GbiG_C_sf"/>
</dbReference>
<dbReference type="InterPro" id="IPR002750">
    <property type="entry name" value="CobE/GbiG_C"/>
</dbReference>
<accession>K9VGP0</accession>
<dbReference type="Pfam" id="PF11761">
    <property type="entry name" value="CbiG_mid"/>
    <property type="match status" value="1"/>
</dbReference>
<dbReference type="InterPro" id="IPR021745">
    <property type="entry name" value="CbiG_mid"/>
</dbReference>
<dbReference type="PANTHER" id="PTHR47036">
    <property type="entry name" value="COBALT-FACTOR III C(17)-METHYLTRANSFERASE-RELATED"/>
    <property type="match status" value="1"/>
</dbReference>
<reference evidence="3 4" key="1">
    <citation type="submission" date="2012-05" db="EMBL/GenBank/DDBJ databases">
        <title>Finished chromosome of genome of Oscillatoria sp. PCC 7112.</title>
        <authorList>
            <consortium name="US DOE Joint Genome Institute"/>
            <person name="Gugger M."/>
            <person name="Coursin T."/>
            <person name="Rippka R."/>
            <person name="Tandeau De Marsac N."/>
            <person name="Huntemann M."/>
            <person name="Wei C.-L."/>
            <person name="Han J."/>
            <person name="Detter J.C."/>
            <person name="Han C."/>
            <person name="Tapia R."/>
            <person name="Davenport K."/>
            <person name="Daligault H."/>
            <person name="Erkkila T."/>
            <person name="Gu W."/>
            <person name="Munk A.C.C."/>
            <person name="Teshima H."/>
            <person name="Xu Y."/>
            <person name="Chain P."/>
            <person name="Chen A."/>
            <person name="Krypides N."/>
            <person name="Mavromatis K."/>
            <person name="Markowitz V."/>
            <person name="Szeto E."/>
            <person name="Ivanova N."/>
            <person name="Mikhailova N."/>
            <person name="Ovchinnikova G."/>
            <person name="Pagani I."/>
            <person name="Pati A."/>
            <person name="Goodwin L."/>
            <person name="Peters L."/>
            <person name="Pitluck S."/>
            <person name="Woyke T."/>
            <person name="Kerfeld C."/>
        </authorList>
    </citation>
    <scope>NUCLEOTIDE SEQUENCE [LARGE SCALE GENOMIC DNA]</scope>
    <source>
        <strain evidence="3 4">PCC 7112</strain>
    </source>
</reference>
<protein>
    <submittedName>
        <fullName evidence="3">Cobalamin (Vitamin B12) biosynthesis CbiG protein</fullName>
    </submittedName>
</protein>
<evidence type="ECO:0000259" key="2">
    <source>
        <dbReference type="Pfam" id="PF11761"/>
    </source>
</evidence>
<dbReference type="RefSeq" id="WP_015175726.1">
    <property type="nucleotide sequence ID" value="NC_019729.1"/>
</dbReference>
<keyword evidence="4" id="KW-1185">Reference proteome</keyword>
<evidence type="ECO:0000259" key="1">
    <source>
        <dbReference type="Pfam" id="PF01890"/>
    </source>
</evidence>
<dbReference type="PANTHER" id="PTHR47036:SF1">
    <property type="entry name" value="COBALT-FACTOR III C(17)-METHYLTRANSFERASE-RELATED"/>
    <property type="match status" value="1"/>
</dbReference>
<dbReference type="GO" id="GO:0009236">
    <property type="term" value="P:cobalamin biosynthetic process"/>
    <property type="evidence" value="ECO:0007669"/>
    <property type="project" value="InterPro"/>
</dbReference>
<dbReference type="KEGG" id="oni:Osc7112_1936"/>
<dbReference type="Gene3D" id="3.30.420.180">
    <property type="entry name" value="CobE/GbiG C-terminal domain"/>
    <property type="match status" value="1"/>
</dbReference>
<feature type="domain" description="Cobalamin biosynthesis central region" evidence="2">
    <location>
        <begin position="6"/>
        <end position="93"/>
    </location>
</feature>
<feature type="domain" description="CobE/GbiG C-terminal" evidence="1">
    <location>
        <begin position="96"/>
        <end position="196"/>
    </location>
</feature>
<gene>
    <name evidence="3" type="ORF">Osc7112_1936</name>
</gene>